<accession>A0A8J9TEG7</accession>
<proteinExistence type="predicted"/>
<evidence type="ECO:0000313" key="1">
    <source>
        <dbReference type="EMBL" id="CAG9278159.1"/>
    </source>
</evidence>
<dbReference type="InterPro" id="IPR018247">
    <property type="entry name" value="EF_Hand_1_Ca_BS"/>
</dbReference>
<dbReference type="PROSITE" id="PS00018">
    <property type="entry name" value="EF_HAND_1"/>
    <property type="match status" value="1"/>
</dbReference>
<protein>
    <submittedName>
        <fullName evidence="1">Uncharacterized protein</fullName>
    </submittedName>
</protein>
<dbReference type="EMBL" id="OU594951">
    <property type="protein sequence ID" value="CAG9278159.1"/>
    <property type="molecule type" value="Genomic_DNA"/>
</dbReference>
<feature type="non-terminal residue" evidence="1">
    <location>
        <position position="131"/>
    </location>
</feature>
<name>A0A8J9TEG7_PHATR</name>
<dbReference type="AlphaFoldDB" id="A0A8J9TEG7"/>
<reference evidence="1" key="1">
    <citation type="submission" date="2022-02" db="EMBL/GenBank/DDBJ databases">
        <authorList>
            <person name="Giguere J D."/>
        </authorList>
    </citation>
    <scope>NUCLEOTIDE SEQUENCE</scope>
    <source>
        <strain evidence="1">CCAP 1055/1</strain>
    </source>
</reference>
<sequence length="131" mass="14803">MMALRINLGRPIRLMCCKTISKHNVDVPRAFGSVVLALSDAQRAHWASYLATGRGSVALFASIDKDEDNLLSPSDIRSFFDSIEDDTLALKPRRILDKRAENHYVNLKEFQDWLIQATEDAGYGGIKEEYE</sequence>
<gene>
    <name evidence="1" type="ORF">PTTT1_LOCUS6041</name>
</gene>
<dbReference type="Proteomes" id="UP000836788">
    <property type="component" value="Chromosome 10"/>
</dbReference>
<organism evidence="1">
    <name type="scientific">Phaeodactylum tricornutum</name>
    <name type="common">Diatom</name>
    <dbReference type="NCBI Taxonomy" id="2850"/>
    <lineage>
        <taxon>Eukaryota</taxon>
        <taxon>Sar</taxon>
        <taxon>Stramenopiles</taxon>
        <taxon>Ochrophyta</taxon>
        <taxon>Bacillariophyta</taxon>
        <taxon>Bacillariophyceae</taxon>
        <taxon>Bacillariophycidae</taxon>
        <taxon>Naviculales</taxon>
        <taxon>Phaeodactylaceae</taxon>
        <taxon>Phaeodactylum</taxon>
    </lineage>
</organism>